<organism evidence="1 2">
    <name type="scientific">Silurus meridionalis</name>
    <name type="common">Southern catfish</name>
    <name type="synonym">Silurus soldatovi meridionalis</name>
    <dbReference type="NCBI Taxonomy" id="175797"/>
    <lineage>
        <taxon>Eukaryota</taxon>
        <taxon>Metazoa</taxon>
        <taxon>Chordata</taxon>
        <taxon>Craniata</taxon>
        <taxon>Vertebrata</taxon>
        <taxon>Euteleostomi</taxon>
        <taxon>Actinopterygii</taxon>
        <taxon>Neopterygii</taxon>
        <taxon>Teleostei</taxon>
        <taxon>Ostariophysi</taxon>
        <taxon>Siluriformes</taxon>
        <taxon>Siluridae</taxon>
        <taxon>Silurus</taxon>
    </lineage>
</organism>
<name>A0A8T0A746_SILME</name>
<sequence>MGRVVLGRASRLKHVPNQICGSRKRNSYRIGRGPGYQRPPQVSLTNRVPVEIGLLLAEGGEGEEVADMMERRKVDMVCVQETKWKGSNTRNIGGGFKLFYHGVDGKRNGLGVILLFLKEEFSKCVVEVKRVSERVMNLKLEFEGAMMNVISAYAPQVGCEIDGEGKILD</sequence>
<dbReference type="SUPFAM" id="SSF56219">
    <property type="entry name" value="DNase I-like"/>
    <property type="match status" value="1"/>
</dbReference>
<comment type="caution">
    <text evidence="1">The sequence shown here is derived from an EMBL/GenBank/DDBJ whole genome shotgun (WGS) entry which is preliminary data.</text>
</comment>
<evidence type="ECO:0000313" key="2">
    <source>
        <dbReference type="Proteomes" id="UP000606274"/>
    </source>
</evidence>
<accession>A0A8T0A746</accession>
<evidence type="ECO:0000313" key="1">
    <source>
        <dbReference type="EMBL" id="KAF7687514.1"/>
    </source>
</evidence>
<dbReference type="InterPro" id="IPR036691">
    <property type="entry name" value="Endo/exonu/phosph_ase_sf"/>
</dbReference>
<dbReference type="AlphaFoldDB" id="A0A8T0A746"/>
<proteinExistence type="predicted"/>
<dbReference type="Proteomes" id="UP000606274">
    <property type="component" value="Unassembled WGS sequence"/>
</dbReference>
<dbReference type="EMBL" id="JABFDY010000027">
    <property type="protein sequence ID" value="KAF7687514.1"/>
    <property type="molecule type" value="Genomic_DNA"/>
</dbReference>
<gene>
    <name evidence="1" type="ORF">HF521_014742</name>
</gene>
<keyword evidence="2" id="KW-1185">Reference proteome</keyword>
<dbReference type="Gene3D" id="3.60.10.10">
    <property type="entry name" value="Endonuclease/exonuclease/phosphatase"/>
    <property type="match status" value="1"/>
</dbReference>
<reference evidence="1" key="1">
    <citation type="submission" date="2020-08" db="EMBL/GenBank/DDBJ databases">
        <title>Chromosome-level assembly of Southern catfish (Silurus meridionalis) provides insights into visual adaptation to the nocturnal and benthic lifestyles.</title>
        <authorList>
            <person name="Zhang Y."/>
            <person name="Wang D."/>
            <person name="Peng Z."/>
        </authorList>
    </citation>
    <scope>NUCLEOTIDE SEQUENCE</scope>
    <source>
        <strain evidence="1">SWU-2019-XX</strain>
        <tissue evidence="1">Muscle</tissue>
    </source>
</reference>
<protein>
    <submittedName>
        <fullName evidence="1">Uncharacterized protein</fullName>
    </submittedName>
</protein>